<proteinExistence type="predicted"/>
<keyword evidence="2" id="KW-1185">Reference proteome</keyword>
<accession>A0A9X1NCV6</accession>
<dbReference type="AlphaFoldDB" id="A0A9X1NCV6"/>
<evidence type="ECO:0000313" key="2">
    <source>
        <dbReference type="Proteomes" id="UP001138997"/>
    </source>
</evidence>
<protein>
    <submittedName>
        <fullName evidence="1">Uncharacterized protein</fullName>
    </submittedName>
</protein>
<gene>
    <name evidence="1" type="ORF">LR394_08465</name>
</gene>
<dbReference type="RefSeq" id="WP_231440102.1">
    <property type="nucleotide sequence ID" value="NZ_JAJOMB010000003.1"/>
</dbReference>
<name>A0A9X1NCV6_9ACTN</name>
<reference evidence="1" key="1">
    <citation type="submission" date="2021-11" db="EMBL/GenBank/DDBJ databases">
        <title>Streptomyces corallinus and Kineosporia corallina sp. nov., two new coral-derived marine actinobacteria.</title>
        <authorList>
            <person name="Buangrab K."/>
            <person name="Sutthacheep M."/>
            <person name="Yeemin T."/>
            <person name="Harunari E."/>
            <person name="Igarashi Y."/>
            <person name="Sripreechasak P."/>
            <person name="Kanchanasin P."/>
            <person name="Tanasupawat S."/>
            <person name="Phongsopitanun W."/>
        </authorList>
    </citation>
    <scope>NUCLEOTIDE SEQUENCE</scope>
    <source>
        <strain evidence="1">JCM 31032</strain>
    </source>
</reference>
<organism evidence="1 2">
    <name type="scientific">Kineosporia babensis</name>
    <dbReference type="NCBI Taxonomy" id="499548"/>
    <lineage>
        <taxon>Bacteria</taxon>
        <taxon>Bacillati</taxon>
        <taxon>Actinomycetota</taxon>
        <taxon>Actinomycetes</taxon>
        <taxon>Kineosporiales</taxon>
        <taxon>Kineosporiaceae</taxon>
        <taxon>Kineosporia</taxon>
    </lineage>
</organism>
<sequence length="134" mass="14648">MAETLMILPRPLKCCHCGDPILLVEGHHEVGSLGEVRHDRDCAGWKPCGPVSDGTMRCPESRDGLPCQKKIPNGWHENEGHAGGHWFESDESAATRATDHIDYAVMLQGGEGLDRHSPADCPGLSECKVARWKP</sequence>
<comment type="caution">
    <text evidence="1">The sequence shown here is derived from an EMBL/GenBank/DDBJ whole genome shotgun (WGS) entry which is preliminary data.</text>
</comment>
<dbReference type="EMBL" id="JAJOMB010000003">
    <property type="protein sequence ID" value="MCD5310926.1"/>
    <property type="molecule type" value="Genomic_DNA"/>
</dbReference>
<evidence type="ECO:0000313" key="1">
    <source>
        <dbReference type="EMBL" id="MCD5310926.1"/>
    </source>
</evidence>
<dbReference type="Proteomes" id="UP001138997">
    <property type="component" value="Unassembled WGS sequence"/>
</dbReference>